<evidence type="ECO:0000259" key="4">
    <source>
        <dbReference type="PROSITE" id="PS50404"/>
    </source>
</evidence>
<organism evidence="6 7">
    <name type="scientific">Paramarasmius palmivorus</name>
    <dbReference type="NCBI Taxonomy" id="297713"/>
    <lineage>
        <taxon>Eukaryota</taxon>
        <taxon>Fungi</taxon>
        <taxon>Dikarya</taxon>
        <taxon>Basidiomycota</taxon>
        <taxon>Agaricomycotina</taxon>
        <taxon>Agaricomycetes</taxon>
        <taxon>Agaricomycetidae</taxon>
        <taxon>Agaricales</taxon>
        <taxon>Marasmiineae</taxon>
        <taxon>Marasmiaceae</taxon>
        <taxon>Paramarasmius</taxon>
    </lineage>
</organism>
<dbReference type="Pfam" id="PF00043">
    <property type="entry name" value="GST_C"/>
    <property type="match status" value="1"/>
</dbReference>
<dbReference type="SFLD" id="SFLDG01154">
    <property type="entry name" value="Main.5:_Phi-like"/>
    <property type="match status" value="1"/>
</dbReference>
<dbReference type="FunFam" id="3.40.30.10:FF:000016">
    <property type="entry name" value="Glutathione S-transferase F2"/>
    <property type="match status" value="1"/>
</dbReference>
<dbReference type="PANTHER" id="PTHR43900:SF3">
    <property type="entry name" value="GLUTATHIONE S-TRANSFERASE RHO"/>
    <property type="match status" value="1"/>
</dbReference>
<dbReference type="PROSITE" id="PS50404">
    <property type="entry name" value="GST_NTER"/>
    <property type="match status" value="1"/>
</dbReference>
<dbReference type="AlphaFoldDB" id="A0AAW0DS98"/>
<dbReference type="Gene3D" id="1.20.1050.10">
    <property type="match status" value="1"/>
</dbReference>
<sequence>MVLHFYGSLLSPCNQRVSMILYEKKIPYVFHSIDLVKGEQKMPEYLEKQPFGKVPYIDDNGFILYESRAIVRYLAMKYHDKGEKLIPDFADLKAVALFEQAASVEQSSFDLYAGQATWENIFKKMVGQTPDPKVFEQAISALEQNLKGYEVILGKHKYLAGDELTIIDLFHLPYGSLLSSAGSDIMSRQGPNVTRWWNELLARPAWKAISKGIPEMESFS</sequence>
<keyword evidence="7" id="KW-1185">Reference proteome</keyword>
<evidence type="ECO:0000256" key="3">
    <source>
        <dbReference type="ARBA" id="ARBA00047960"/>
    </source>
</evidence>
<dbReference type="InterPro" id="IPR004046">
    <property type="entry name" value="GST_C"/>
</dbReference>
<name>A0AAW0DS98_9AGAR</name>
<keyword evidence="2" id="KW-0808">Transferase</keyword>
<dbReference type="InterPro" id="IPR036282">
    <property type="entry name" value="Glutathione-S-Trfase_C_sf"/>
</dbReference>
<dbReference type="SUPFAM" id="SSF52833">
    <property type="entry name" value="Thioredoxin-like"/>
    <property type="match status" value="1"/>
</dbReference>
<feature type="domain" description="GST N-terminal" evidence="4">
    <location>
        <begin position="1"/>
        <end position="82"/>
    </location>
</feature>
<dbReference type="EC" id="2.5.1.18" evidence="1"/>
<evidence type="ECO:0000259" key="5">
    <source>
        <dbReference type="PROSITE" id="PS50405"/>
    </source>
</evidence>
<dbReference type="Gene3D" id="3.40.30.10">
    <property type="entry name" value="Glutaredoxin"/>
    <property type="match status" value="1"/>
</dbReference>
<dbReference type="InterPro" id="IPR040079">
    <property type="entry name" value="Glutathione_S-Trfase"/>
</dbReference>
<gene>
    <name evidence="6" type="ORF">VNI00_003711</name>
</gene>
<evidence type="ECO:0000313" key="7">
    <source>
        <dbReference type="Proteomes" id="UP001383192"/>
    </source>
</evidence>
<dbReference type="InterPro" id="IPR010987">
    <property type="entry name" value="Glutathione-S-Trfase_C-like"/>
</dbReference>
<evidence type="ECO:0000256" key="1">
    <source>
        <dbReference type="ARBA" id="ARBA00012452"/>
    </source>
</evidence>
<dbReference type="SFLD" id="SFLDS00019">
    <property type="entry name" value="Glutathione_Transferase_(cytos"/>
    <property type="match status" value="1"/>
</dbReference>
<evidence type="ECO:0000313" key="6">
    <source>
        <dbReference type="EMBL" id="KAK7054513.1"/>
    </source>
</evidence>
<dbReference type="Proteomes" id="UP001383192">
    <property type="component" value="Unassembled WGS sequence"/>
</dbReference>
<dbReference type="PANTHER" id="PTHR43900">
    <property type="entry name" value="GLUTATHIONE S-TRANSFERASE RHO"/>
    <property type="match status" value="1"/>
</dbReference>
<dbReference type="PROSITE" id="PS50405">
    <property type="entry name" value="GST_CTER"/>
    <property type="match status" value="1"/>
</dbReference>
<feature type="domain" description="GST C-terminal" evidence="5">
    <location>
        <begin position="91"/>
        <end position="220"/>
    </location>
</feature>
<protein>
    <recommendedName>
        <fullName evidence="1">glutathione transferase</fullName>
        <ecNumber evidence="1">2.5.1.18</ecNumber>
    </recommendedName>
</protein>
<dbReference type="EMBL" id="JAYKXP010000009">
    <property type="protein sequence ID" value="KAK7054513.1"/>
    <property type="molecule type" value="Genomic_DNA"/>
</dbReference>
<dbReference type="Pfam" id="PF13417">
    <property type="entry name" value="GST_N_3"/>
    <property type="match status" value="1"/>
</dbReference>
<proteinExistence type="predicted"/>
<comment type="catalytic activity">
    <reaction evidence="3">
        <text>RX + glutathione = an S-substituted glutathione + a halide anion + H(+)</text>
        <dbReference type="Rhea" id="RHEA:16437"/>
        <dbReference type="ChEBI" id="CHEBI:15378"/>
        <dbReference type="ChEBI" id="CHEBI:16042"/>
        <dbReference type="ChEBI" id="CHEBI:17792"/>
        <dbReference type="ChEBI" id="CHEBI:57925"/>
        <dbReference type="ChEBI" id="CHEBI:90779"/>
        <dbReference type="EC" id="2.5.1.18"/>
    </reaction>
</comment>
<dbReference type="GO" id="GO:0005737">
    <property type="term" value="C:cytoplasm"/>
    <property type="evidence" value="ECO:0007669"/>
    <property type="project" value="TreeGrafter"/>
</dbReference>
<dbReference type="GO" id="GO:0006749">
    <property type="term" value="P:glutathione metabolic process"/>
    <property type="evidence" value="ECO:0007669"/>
    <property type="project" value="TreeGrafter"/>
</dbReference>
<dbReference type="SFLD" id="SFLDG00358">
    <property type="entry name" value="Main_(cytGST)"/>
    <property type="match status" value="1"/>
</dbReference>
<dbReference type="InterPro" id="IPR004045">
    <property type="entry name" value="Glutathione_S-Trfase_N"/>
</dbReference>
<evidence type="ECO:0000256" key="2">
    <source>
        <dbReference type="ARBA" id="ARBA00022679"/>
    </source>
</evidence>
<dbReference type="GO" id="GO:0043295">
    <property type="term" value="F:glutathione binding"/>
    <property type="evidence" value="ECO:0007669"/>
    <property type="project" value="TreeGrafter"/>
</dbReference>
<comment type="caution">
    <text evidence="6">The sequence shown here is derived from an EMBL/GenBank/DDBJ whole genome shotgun (WGS) entry which is preliminary data.</text>
</comment>
<dbReference type="GO" id="GO:0004364">
    <property type="term" value="F:glutathione transferase activity"/>
    <property type="evidence" value="ECO:0007669"/>
    <property type="project" value="UniProtKB-EC"/>
</dbReference>
<dbReference type="InterPro" id="IPR036249">
    <property type="entry name" value="Thioredoxin-like_sf"/>
</dbReference>
<reference evidence="6 7" key="1">
    <citation type="submission" date="2024-01" db="EMBL/GenBank/DDBJ databases">
        <title>A draft genome for a cacao thread blight-causing isolate of Paramarasmius palmivorus.</title>
        <authorList>
            <person name="Baruah I.K."/>
            <person name="Bukari Y."/>
            <person name="Amoako-Attah I."/>
            <person name="Meinhardt L.W."/>
            <person name="Bailey B.A."/>
            <person name="Cohen S.P."/>
        </authorList>
    </citation>
    <scope>NUCLEOTIDE SEQUENCE [LARGE SCALE GENOMIC DNA]</scope>
    <source>
        <strain evidence="6 7">GH-12</strain>
    </source>
</reference>
<accession>A0AAW0DS98</accession>
<dbReference type="SUPFAM" id="SSF47616">
    <property type="entry name" value="GST C-terminal domain-like"/>
    <property type="match status" value="1"/>
</dbReference>